<dbReference type="Proteomes" id="UP000267049">
    <property type="component" value="Unassembled WGS sequence"/>
</dbReference>
<organism evidence="2 3">
    <name type="scientific">Montanilutibacter psychrotolerans</name>
    <dbReference type="NCBI Taxonomy" id="1327343"/>
    <lineage>
        <taxon>Bacteria</taxon>
        <taxon>Pseudomonadati</taxon>
        <taxon>Pseudomonadota</taxon>
        <taxon>Gammaproteobacteria</taxon>
        <taxon>Lysobacterales</taxon>
        <taxon>Lysobacteraceae</taxon>
        <taxon>Montanilutibacter</taxon>
    </lineage>
</organism>
<dbReference type="OrthoDB" id="6024885at2"/>
<dbReference type="EMBL" id="RIBS01000001">
    <property type="protein sequence ID" value="RNF86342.1"/>
    <property type="molecule type" value="Genomic_DNA"/>
</dbReference>
<keyword evidence="1" id="KW-0812">Transmembrane</keyword>
<name>A0A3M8T6S2_9GAMM</name>
<accession>A0A3M8T6S2</accession>
<sequence length="200" mass="20381">MTRFARIAALLAAGVWLVATLAFGAALDGYSQLQHPLALLGARGIDRAEGYNLLGFAAPGVLAAIVAYALRAGLPAGAGWSARIGVQLLVLAALAFAAQGWWSLEPSDIEGGASALHVSMWTLWWVALLPAGPLLAIGLRGGPAARLGAGALVMVACVIGFGLFAAPLGLPAGFAQRAAIAAWLAWMAWAGWSTRPSTAS</sequence>
<keyword evidence="3" id="KW-1185">Reference proteome</keyword>
<feature type="transmembrane region" description="Helical" evidence="1">
    <location>
        <begin position="174"/>
        <end position="192"/>
    </location>
</feature>
<gene>
    <name evidence="2" type="ORF">EER27_02675</name>
</gene>
<feature type="transmembrane region" description="Helical" evidence="1">
    <location>
        <begin position="48"/>
        <end position="70"/>
    </location>
</feature>
<feature type="transmembrane region" description="Helical" evidence="1">
    <location>
        <begin position="82"/>
        <end position="102"/>
    </location>
</feature>
<evidence type="ECO:0000256" key="1">
    <source>
        <dbReference type="SAM" id="Phobius"/>
    </source>
</evidence>
<dbReference type="RefSeq" id="WP_123086459.1">
    <property type="nucleotide sequence ID" value="NZ_RIBS01000001.1"/>
</dbReference>
<keyword evidence="1" id="KW-0472">Membrane</keyword>
<protein>
    <submittedName>
        <fullName evidence="2">DUF998 domain-containing protein</fullName>
    </submittedName>
</protein>
<proteinExistence type="predicted"/>
<keyword evidence="1" id="KW-1133">Transmembrane helix</keyword>
<dbReference type="AlphaFoldDB" id="A0A3M8T6S2"/>
<reference evidence="2 3" key="1">
    <citation type="submission" date="2018-11" db="EMBL/GenBank/DDBJ databases">
        <title>Lysobacter cryohumiis sp. nov., isolated from soil in the Tianshan Mountains, Xinjiang, China.</title>
        <authorList>
            <person name="Luo Y."/>
            <person name="Sheng H."/>
        </authorList>
    </citation>
    <scope>NUCLEOTIDE SEQUENCE [LARGE SCALE GENOMIC DNA]</scope>
    <source>
        <strain evidence="2 3">ZS60</strain>
    </source>
</reference>
<evidence type="ECO:0000313" key="3">
    <source>
        <dbReference type="Proteomes" id="UP000267049"/>
    </source>
</evidence>
<comment type="caution">
    <text evidence="2">The sequence shown here is derived from an EMBL/GenBank/DDBJ whole genome shotgun (WGS) entry which is preliminary data.</text>
</comment>
<feature type="transmembrane region" description="Helical" evidence="1">
    <location>
        <begin position="147"/>
        <end position="168"/>
    </location>
</feature>
<feature type="transmembrane region" description="Helical" evidence="1">
    <location>
        <begin position="122"/>
        <end position="140"/>
    </location>
</feature>
<evidence type="ECO:0000313" key="2">
    <source>
        <dbReference type="EMBL" id="RNF86342.1"/>
    </source>
</evidence>